<keyword evidence="4" id="KW-1185">Reference proteome</keyword>
<keyword evidence="1" id="KW-0560">Oxidoreductase</keyword>
<accession>A0A4U1L1W9</accession>
<gene>
    <name evidence="3" type="ORF">FBR43_03855</name>
</gene>
<dbReference type="Proteomes" id="UP000309138">
    <property type="component" value="Unassembled WGS sequence"/>
</dbReference>
<sequence>MHEHVGAQAGDARRHGGLPGPLLRHIARWPYRCERRTRPRAARARAPRAHRRSRAMTRRADTVVVGGGIVGTCIAGFLAEAGEGVLVLDHGHGAGTTSNAGSLHVQMQSRFMRLYPEAVPGMEAQLPLYREAVAFWRDLVARLGIDVGLAMTGGLMVAESEEQLAFLGAKAARERAAGLEVEILTRADLTRIAPYLGPAIVGAELCADEGKVDPLAANAALAAWAAGLGVTRDRDRLVLGIDTEAGGYLLATDRGPVSARRVVLAAGWGTGALAARFGLAVPSRAEPLHMNITEAAAPLIGHLVQHADRMITLKQLASGQVVIGGGWPARAGEGRDAPGVELDSMIASATLAQHVVPALAPLRILRCWAGNNTAVDGRGVLGPVAGHPGLFVAVPGDAGYTLGPLSARLVADAVLGRGDGGAIAPYLPDRFSVALAAR</sequence>
<dbReference type="PANTHER" id="PTHR13847:SF287">
    <property type="entry name" value="FAD-DEPENDENT OXIDOREDUCTASE DOMAIN-CONTAINING PROTEIN 1"/>
    <property type="match status" value="1"/>
</dbReference>
<comment type="caution">
    <text evidence="3">The sequence shown here is derived from an EMBL/GenBank/DDBJ whole genome shotgun (WGS) entry which is preliminary data.</text>
</comment>
<dbReference type="GO" id="GO:0016491">
    <property type="term" value="F:oxidoreductase activity"/>
    <property type="evidence" value="ECO:0007669"/>
    <property type="project" value="UniProtKB-KW"/>
</dbReference>
<dbReference type="SUPFAM" id="SSF51905">
    <property type="entry name" value="FAD/NAD(P)-binding domain"/>
    <property type="match status" value="1"/>
</dbReference>
<protein>
    <submittedName>
        <fullName evidence="3">FAD-binding oxidoreductase</fullName>
    </submittedName>
</protein>
<dbReference type="Pfam" id="PF01266">
    <property type="entry name" value="DAO"/>
    <property type="match status" value="1"/>
</dbReference>
<name>A0A4U1L1W9_9SPHN</name>
<proteinExistence type="predicted"/>
<dbReference type="GO" id="GO:0005737">
    <property type="term" value="C:cytoplasm"/>
    <property type="evidence" value="ECO:0007669"/>
    <property type="project" value="TreeGrafter"/>
</dbReference>
<evidence type="ECO:0000313" key="3">
    <source>
        <dbReference type="EMBL" id="TKD49986.1"/>
    </source>
</evidence>
<dbReference type="PANTHER" id="PTHR13847">
    <property type="entry name" value="SARCOSINE DEHYDROGENASE-RELATED"/>
    <property type="match status" value="1"/>
</dbReference>
<evidence type="ECO:0000256" key="1">
    <source>
        <dbReference type="ARBA" id="ARBA00023002"/>
    </source>
</evidence>
<dbReference type="EMBL" id="SWKR01000002">
    <property type="protein sequence ID" value="TKD49986.1"/>
    <property type="molecule type" value="Genomic_DNA"/>
</dbReference>
<reference evidence="3 4" key="1">
    <citation type="submission" date="2019-04" db="EMBL/GenBank/DDBJ databases">
        <authorList>
            <person name="Yang Y."/>
            <person name="Wei D."/>
        </authorList>
    </citation>
    <scope>NUCLEOTIDE SEQUENCE [LARGE SCALE GENOMIC DNA]</scope>
    <source>
        <strain evidence="3 4">L-1-4w-11</strain>
    </source>
</reference>
<feature type="domain" description="FAD dependent oxidoreductase" evidence="2">
    <location>
        <begin position="61"/>
        <end position="412"/>
    </location>
</feature>
<dbReference type="Gene3D" id="3.50.50.60">
    <property type="entry name" value="FAD/NAD(P)-binding domain"/>
    <property type="match status" value="1"/>
</dbReference>
<dbReference type="InterPro" id="IPR036188">
    <property type="entry name" value="FAD/NAD-bd_sf"/>
</dbReference>
<evidence type="ECO:0000259" key="2">
    <source>
        <dbReference type="Pfam" id="PF01266"/>
    </source>
</evidence>
<evidence type="ECO:0000313" key="4">
    <source>
        <dbReference type="Proteomes" id="UP000309138"/>
    </source>
</evidence>
<dbReference type="Gene3D" id="3.30.9.10">
    <property type="entry name" value="D-Amino Acid Oxidase, subunit A, domain 2"/>
    <property type="match status" value="1"/>
</dbReference>
<dbReference type="AlphaFoldDB" id="A0A4U1L1W9"/>
<dbReference type="OrthoDB" id="9815989at2"/>
<dbReference type="InterPro" id="IPR006076">
    <property type="entry name" value="FAD-dep_OxRdtase"/>
</dbReference>
<organism evidence="3 4">
    <name type="scientific">Sphingomonas baiyangensis</name>
    <dbReference type="NCBI Taxonomy" id="2572576"/>
    <lineage>
        <taxon>Bacteria</taxon>
        <taxon>Pseudomonadati</taxon>
        <taxon>Pseudomonadota</taxon>
        <taxon>Alphaproteobacteria</taxon>
        <taxon>Sphingomonadales</taxon>
        <taxon>Sphingomonadaceae</taxon>
        <taxon>Sphingomonas</taxon>
    </lineage>
</organism>